<gene>
    <name evidence="2" type="ORF">BU16DRAFT_611905</name>
</gene>
<feature type="compositionally biased region" description="Basic and acidic residues" evidence="1">
    <location>
        <begin position="247"/>
        <end position="261"/>
    </location>
</feature>
<feature type="compositionally biased region" description="Acidic residues" evidence="1">
    <location>
        <begin position="287"/>
        <end position="297"/>
    </location>
</feature>
<dbReference type="InterPro" id="IPR035979">
    <property type="entry name" value="RBD_domain_sf"/>
</dbReference>
<feature type="region of interest" description="Disordered" evidence="1">
    <location>
        <begin position="168"/>
        <end position="315"/>
    </location>
</feature>
<evidence type="ECO:0000256" key="1">
    <source>
        <dbReference type="SAM" id="MobiDB-lite"/>
    </source>
</evidence>
<dbReference type="AlphaFoldDB" id="A0A6A6RBQ5"/>
<reference evidence="2" key="1">
    <citation type="journal article" date="2020" name="Stud. Mycol.">
        <title>101 Dothideomycetes genomes: a test case for predicting lifestyles and emergence of pathogens.</title>
        <authorList>
            <person name="Haridas S."/>
            <person name="Albert R."/>
            <person name="Binder M."/>
            <person name="Bloem J."/>
            <person name="Labutti K."/>
            <person name="Salamov A."/>
            <person name="Andreopoulos B."/>
            <person name="Baker S."/>
            <person name="Barry K."/>
            <person name="Bills G."/>
            <person name="Bluhm B."/>
            <person name="Cannon C."/>
            <person name="Castanera R."/>
            <person name="Culley D."/>
            <person name="Daum C."/>
            <person name="Ezra D."/>
            <person name="Gonzalez J."/>
            <person name="Henrissat B."/>
            <person name="Kuo A."/>
            <person name="Liang C."/>
            <person name="Lipzen A."/>
            <person name="Lutzoni F."/>
            <person name="Magnuson J."/>
            <person name="Mondo S."/>
            <person name="Nolan M."/>
            <person name="Ohm R."/>
            <person name="Pangilinan J."/>
            <person name="Park H.-J."/>
            <person name="Ramirez L."/>
            <person name="Alfaro M."/>
            <person name="Sun H."/>
            <person name="Tritt A."/>
            <person name="Yoshinaga Y."/>
            <person name="Zwiers L.-H."/>
            <person name="Turgeon B."/>
            <person name="Goodwin S."/>
            <person name="Spatafora J."/>
            <person name="Crous P."/>
            <person name="Grigoriev I."/>
        </authorList>
    </citation>
    <scope>NUCLEOTIDE SEQUENCE</scope>
    <source>
        <strain evidence="2">CBS 269.34</strain>
    </source>
</reference>
<sequence length="315" mass="34033">MAPRLVPAVIPRIQHYAAELDAQIAFLEEQAQPEGDVSDPALGEVYAQAKNALKAARSQRTSLMKLETAWNGYFENNPPPSEEEYWTAEGQDLALRELRQMAVWGVPSDVTPREIRALCPDPSAVVYVTAPTPINAHFFVYVTMKTPAAVDAAMAVVNGKLLGTKHVAASKPLPKTTPTPPPATGSKRSVEARSPSRPPPSAGYVNDIENNSPERGPSTKRARTQEPEAEVSGSAEQAEYEDISDEVTQRLEKQRLARERSLTPGGTAGKRGFGEREVEGFGGLAGVEEEGEEEGEDGEGKDPPRSPARKRVRGA</sequence>
<evidence type="ECO:0008006" key="4">
    <source>
        <dbReference type="Google" id="ProtNLM"/>
    </source>
</evidence>
<dbReference type="Proteomes" id="UP000799750">
    <property type="component" value="Unassembled WGS sequence"/>
</dbReference>
<protein>
    <recommendedName>
        <fullName evidence="4">RRM domain-containing protein</fullName>
    </recommendedName>
</protein>
<evidence type="ECO:0000313" key="2">
    <source>
        <dbReference type="EMBL" id="KAF2502215.1"/>
    </source>
</evidence>
<organism evidence="2 3">
    <name type="scientific">Lophium mytilinum</name>
    <dbReference type="NCBI Taxonomy" id="390894"/>
    <lineage>
        <taxon>Eukaryota</taxon>
        <taxon>Fungi</taxon>
        <taxon>Dikarya</taxon>
        <taxon>Ascomycota</taxon>
        <taxon>Pezizomycotina</taxon>
        <taxon>Dothideomycetes</taxon>
        <taxon>Pleosporomycetidae</taxon>
        <taxon>Mytilinidiales</taxon>
        <taxon>Mytilinidiaceae</taxon>
        <taxon>Lophium</taxon>
    </lineage>
</organism>
<name>A0A6A6RBQ5_9PEZI</name>
<dbReference type="SUPFAM" id="SSF54928">
    <property type="entry name" value="RNA-binding domain, RBD"/>
    <property type="match status" value="1"/>
</dbReference>
<dbReference type="EMBL" id="MU004181">
    <property type="protein sequence ID" value="KAF2502215.1"/>
    <property type="molecule type" value="Genomic_DNA"/>
</dbReference>
<proteinExistence type="predicted"/>
<accession>A0A6A6RBQ5</accession>
<evidence type="ECO:0000313" key="3">
    <source>
        <dbReference type="Proteomes" id="UP000799750"/>
    </source>
</evidence>
<dbReference type="OrthoDB" id="10390250at2759"/>
<keyword evidence="3" id="KW-1185">Reference proteome</keyword>
<dbReference type="GO" id="GO:0003676">
    <property type="term" value="F:nucleic acid binding"/>
    <property type="evidence" value="ECO:0007669"/>
    <property type="project" value="InterPro"/>
</dbReference>